<dbReference type="GO" id="GO:0005886">
    <property type="term" value="C:plasma membrane"/>
    <property type="evidence" value="ECO:0007669"/>
    <property type="project" value="UniProtKB-SubCell"/>
</dbReference>
<feature type="domain" description="ABC3 transporter permease C-terminal" evidence="8">
    <location>
        <begin position="299"/>
        <end position="412"/>
    </location>
</feature>
<dbReference type="PANTHER" id="PTHR30572">
    <property type="entry name" value="MEMBRANE COMPONENT OF TRANSPORTER-RELATED"/>
    <property type="match status" value="1"/>
</dbReference>
<dbReference type="GO" id="GO:0022857">
    <property type="term" value="F:transmembrane transporter activity"/>
    <property type="evidence" value="ECO:0007669"/>
    <property type="project" value="TreeGrafter"/>
</dbReference>
<dbReference type="EMBL" id="AP018227">
    <property type="protein sequence ID" value="BAY87553.1"/>
    <property type="molecule type" value="Genomic_DNA"/>
</dbReference>
<evidence type="ECO:0000313" key="10">
    <source>
        <dbReference type="EMBL" id="BAY87553.1"/>
    </source>
</evidence>
<name>A0A1Z4M231_9CYAN</name>
<feature type="transmembrane region" description="Helical" evidence="7">
    <location>
        <begin position="348"/>
        <end position="370"/>
    </location>
</feature>
<feature type="transmembrane region" description="Helical" evidence="7">
    <location>
        <begin position="32"/>
        <end position="51"/>
    </location>
</feature>
<dbReference type="Pfam" id="PF12704">
    <property type="entry name" value="MacB_PCD"/>
    <property type="match status" value="1"/>
</dbReference>
<gene>
    <name evidence="10" type="ORF">NIES267_70770</name>
</gene>
<accession>A0A1Z4M231</accession>
<feature type="transmembrane region" description="Helical" evidence="7">
    <location>
        <begin position="296"/>
        <end position="321"/>
    </location>
</feature>
<dbReference type="InterPro" id="IPR003838">
    <property type="entry name" value="ABC3_permease_C"/>
</dbReference>
<comment type="subcellular location">
    <subcellularLocation>
        <location evidence="1">Cell membrane</location>
        <topology evidence="1">Multi-pass membrane protein</topology>
    </subcellularLocation>
</comment>
<keyword evidence="2" id="KW-1003">Cell membrane</keyword>
<keyword evidence="11" id="KW-1185">Reference proteome</keyword>
<keyword evidence="3 7" id="KW-0812">Transmembrane</keyword>
<evidence type="ECO:0000313" key="11">
    <source>
        <dbReference type="Proteomes" id="UP000218418"/>
    </source>
</evidence>
<reference evidence="10 11" key="1">
    <citation type="submission" date="2017-06" db="EMBL/GenBank/DDBJ databases">
        <title>Genome sequencing of cyanobaciteial culture collection at National Institute for Environmental Studies (NIES).</title>
        <authorList>
            <person name="Hirose Y."/>
            <person name="Shimura Y."/>
            <person name="Fujisawa T."/>
            <person name="Nakamura Y."/>
            <person name="Kawachi M."/>
        </authorList>
    </citation>
    <scope>NUCLEOTIDE SEQUENCE [LARGE SCALE GENOMIC DNA]</scope>
    <source>
        <strain evidence="10 11">NIES-267</strain>
    </source>
</reference>
<evidence type="ECO:0000256" key="7">
    <source>
        <dbReference type="SAM" id="Phobius"/>
    </source>
</evidence>
<evidence type="ECO:0000256" key="1">
    <source>
        <dbReference type="ARBA" id="ARBA00004651"/>
    </source>
</evidence>
<dbReference type="Proteomes" id="UP000218418">
    <property type="component" value="Chromosome"/>
</dbReference>
<dbReference type="InterPro" id="IPR025857">
    <property type="entry name" value="MacB_PCD"/>
</dbReference>
<dbReference type="OrthoDB" id="9770099at2"/>
<sequence length="419" mass="44203">MQSNNYKESISYIEILSMALQSLWSNKLRTGLTMLGMIIGIASVIGITSIGQGVQKSTEEEIEGLGSDVLQVLAGEAKGGNVSQGQGSSSTLTWEDAKAIAAEAPAASAVSGYLQRRVQVVYGDENASTTVYGTDLDYPQTRNTFPDTGRYFNQDELDESQQVVVLAPTVKNKLFPQNVNPVGTKIRIQGEIYQVVGVMEAKGSQGPMDRDDAVYIPLTTMSARIVGNNSLFGISVNGIYVKYASKEQLSAAEFQITNLLRSRHNIQSPKDDDFRVTNQADILETLATVTGLLTTMVGAIAGISLVVGGIGIANIMLVSVVERTKEIGIRKALGATKSAILTQFLTEAVVISTIGGAIGMGTGIVIAFAVATVAQFPFIISSTSVGVAFVLSTGVGLIAGVIPARNASKLDPITALRSN</sequence>
<protein>
    <recommendedName>
        <fullName evidence="12">ABC transporter permease protein</fullName>
    </recommendedName>
</protein>
<proteinExistence type="inferred from homology"/>
<evidence type="ECO:0000256" key="4">
    <source>
        <dbReference type="ARBA" id="ARBA00022989"/>
    </source>
</evidence>
<dbReference type="PANTHER" id="PTHR30572:SF4">
    <property type="entry name" value="ABC TRANSPORTER PERMEASE YTRF"/>
    <property type="match status" value="1"/>
</dbReference>
<keyword evidence="5 7" id="KW-0472">Membrane</keyword>
<evidence type="ECO:0000259" key="8">
    <source>
        <dbReference type="Pfam" id="PF02687"/>
    </source>
</evidence>
<evidence type="ECO:0000256" key="6">
    <source>
        <dbReference type="ARBA" id="ARBA00038076"/>
    </source>
</evidence>
<organism evidence="10 11">
    <name type="scientific">Calothrix parasitica NIES-267</name>
    <dbReference type="NCBI Taxonomy" id="1973488"/>
    <lineage>
        <taxon>Bacteria</taxon>
        <taxon>Bacillati</taxon>
        <taxon>Cyanobacteriota</taxon>
        <taxon>Cyanophyceae</taxon>
        <taxon>Nostocales</taxon>
        <taxon>Calotrichaceae</taxon>
        <taxon>Calothrix</taxon>
    </lineage>
</organism>
<keyword evidence="4 7" id="KW-1133">Transmembrane helix</keyword>
<comment type="similarity">
    <text evidence="6">Belongs to the ABC-4 integral membrane protein family.</text>
</comment>
<evidence type="ECO:0000256" key="2">
    <source>
        <dbReference type="ARBA" id="ARBA00022475"/>
    </source>
</evidence>
<evidence type="ECO:0008006" key="12">
    <source>
        <dbReference type="Google" id="ProtNLM"/>
    </source>
</evidence>
<feature type="transmembrane region" description="Helical" evidence="7">
    <location>
        <begin position="376"/>
        <end position="402"/>
    </location>
</feature>
<feature type="domain" description="MacB-like periplasmic core" evidence="9">
    <location>
        <begin position="30"/>
        <end position="258"/>
    </location>
</feature>
<dbReference type="InterPro" id="IPR050250">
    <property type="entry name" value="Macrolide_Exporter_MacB"/>
</dbReference>
<evidence type="ECO:0000256" key="5">
    <source>
        <dbReference type="ARBA" id="ARBA00023136"/>
    </source>
</evidence>
<dbReference type="AlphaFoldDB" id="A0A1Z4M231"/>
<evidence type="ECO:0000256" key="3">
    <source>
        <dbReference type="ARBA" id="ARBA00022692"/>
    </source>
</evidence>
<dbReference type="Pfam" id="PF02687">
    <property type="entry name" value="FtsX"/>
    <property type="match status" value="1"/>
</dbReference>
<evidence type="ECO:0000259" key="9">
    <source>
        <dbReference type="Pfam" id="PF12704"/>
    </source>
</evidence>